<gene>
    <name evidence="2" type="ORF">ACFFGH_02595</name>
</gene>
<keyword evidence="1" id="KW-0732">Signal</keyword>
<protein>
    <submittedName>
        <fullName evidence="2">Uncharacterized protein</fullName>
    </submittedName>
</protein>
<dbReference type="Proteomes" id="UP001589896">
    <property type="component" value="Unassembled WGS sequence"/>
</dbReference>
<name>A0ABV6RID8_9GAMM</name>
<dbReference type="RefSeq" id="WP_386664545.1">
    <property type="nucleotide sequence ID" value="NZ_JBHLTG010000001.1"/>
</dbReference>
<comment type="caution">
    <text evidence="2">The sequence shown here is derived from an EMBL/GenBank/DDBJ whole genome shotgun (WGS) entry which is preliminary data.</text>
</comment>
<evidence type="ECO:0000313" key="3">
    <source>
        <dbReference type="Proteomes" id="UP001589896"/>
    </source>
</evidence>
<dbReference type="EMBL" id="JBHLTG010000001">
    <property type="protein sequence ID" value="MFC0676742.1"/>
    <property type="molecule type" value="Genomic_DNA"/>
</dbReference>
<proteinExistence type="predicted"/>
<accession>A0ABV6RID8</accession>
<keyword evidence="3" id="KW-1185">Reference proteome</keyword>
<evidence type="ECO:0000313" key="2">
    <source>
        <dbReference type="EMBL" id="MFC0676742.1"/>
    </source>
</evidence>
<feature type="chain" id="PRO_5046044560" evidence="1">
    <location>
        <begin position="28"/>
        <end position="188"/>
    </location>
</feature>
<evidence type="ECO:0000256" key="1">
    <source>
        <dbReference type="SAM" id="SignalP"/>
    </source>
</evidence>
<organism evidence="2 3">
    <name type="scientific">Lysobacter korlensis</name>
    <dbReference type="NCBI Taxonomy" id="553636"/>
    <lineage>
        <taxon>Bacteria</taxon>
        <taxon>Pseudomonadati</taxon>
        <taxon>Pseudomonadota</taxon>
        <taxon>Gammaproteobacteria</taxon>
        <taxon>Lysobacterales</taxon>
        <taxon>Lysobacteraceae</taxon>
        <taxon>Lysobacter</taxon>
    </lineage>
</organism>
<feature type="signal peptide" evidence="1">
    <location>
        <begin position="1"/>
        <end position="27"/>
    </location>
</feature>
<reference evidence="2 3" key="1">
    <citation type="submission" date="2024-09" db="EMBL/GenBank/DDBJ databases">
        <authorList>
            <person name="Sun Q."/>
            <person name="Mori K."/>
        </authorList>
    </citation>
    <scope>NUCLEOTIDE SEQUENCE [LARGE SCALE GENOMIC DNA]</scope>
    <source>
        <strain evidence="2 3">KCTC 23076</strain>
    </source>
</reference>
<sequence length="188" mass="19738">MKPIARLASPAVLGAAMCLLAAVPASAAPPIFRPIPRLCPAVGPCALYPRRLVIPAEALGRSGAISPAERGLNWTGGYTSFVIPRPLDYRGGPVRVVVFHYIPIDDAGTVGFSLTPVSLRAGGGYETYGGNVTALVPANSDTHYEQWAQLAPVGGGFSGAAPWWSVEIHRAGTFTGRIVLLTVLVEYD</sequence>